<feature type="coiled-coil region" evidence="2">
    <location>
        <begin position="269"/>
        <end position="296"/>
    </location>
</feature>
<reference evidence="4 5" key="2">
    <citation type="submission" date="2019-04" db="EMBL/GenBank/DDBJ databases">
        <title>The genome sequence of big-headed turtle.</title>
        <authorList>
            <person name="Gong S."/>
        </authorList>
    </citation>
    <scope>NUCLEOTIDE SEQUENCE [LARGE SCALE GENOMIC DNA]</scope>
    <source>
        <strain evidence="4">DO16091913</strain>
        <tissue evidence="4">Muscle</tissue>
    </source>
</reference>
<name>A0A4D9DMA1_9SAUR</name>
<dbReference type="Pfam" id="PF21730">
    <property type="entry name" value="Vma22_CCDC115"/>
    <property type="match status" value="1"/>
</dbReference>
<dbReference type="EMBL" id="QXTE01000497">
    <property type="protein sequence ID" value="TFJ97407.1"/>
    <property type="molecule type" value="Genomic_DNA"/>
</dbReference>
<evidence type="ECO:0000256" key="3">
    <source>
        <dbReference type="SAM" id="MobiDB-lite"/>
    </source>
</evidence>
<dbReference type="GO" id="GO:0070072">
    <property type="term" value="P:vacuolar proton-transporting V-type ATPase complex assembly"/>
    <property type="evidence" value="ECO:0007669"/>
    <property type="project" value="InterPro"/>
</dbReference>
<dbReference type="PANTHER" id="PTHR31996">
    <property type="entry name" value="COILED-COIL DOMAIN-CONTAINING PROTEIN 115"/>
    <property type="match status" value="1"/>
</dbReference>
<evidence type="ECO:0000256" key="2">
    <source>
        <dbReference type="SAM" id="Coils"/>
    </source>
</evidence>
<keyword evidence="5" id="KW-1185">Reference proteome</keyword>
<evidence type="ECO:0000256" key="1">
    <source>
        <dbReference type="ARBA" id="ARBA00093634"/>
    </source>
</evidence>
<keyword evidence="2" id="KW-0175">Coiled coil</keyword>
<dbReference type="GO" id="GO:0051082">
    <property type="term" value="F:unfolded protein binding"/>
    <property type="evidence" value="ECO:0007669"/>
    <property type="project" value="TreeGrafter"/>
</dbReference>
<evidence type="ECO:0000313" key="5">
    <source>
        <dbReference type="Proteomes" id="UP000297703"/>
    </source>
</evidence>
<dbReference type="AlphaFoldDB" id="A0A4D9DMA1"/>
<proteinExistence type="predicted"/>
<accession>A0A4D9DMA1</accession>
<feature type="region of interest" description="Disordered" evidence="3">
    <location>
        <begin position="208"/>
        <end position="237"/>
    </location>
</feature>
<comment type="caution">
    <text evidence="4">The sequence shown here is derived from an EMBL/GenBank/DDBJ whole genome shotgun (WGS) entry which is preliminary data.</text>
</comment>
<evidence type="ECO:0000313" key="4">
    <source>
        <dbReference type="EMBL" id="TFJ97407.1"/>
    </source>
</evidence>
<organism evidence="4 5">
    <name type="scientific">Platysternon megacephalum</name>
    <name type="common">big-headed turtle</name>
    <dbReference type="NCBI Taxonomy" id="55544"/>
    <lineage>
        <taxon>Eukaryota</taxon>
        <taxon>Metazoa</taxon>
        <taxon>Chordata</taxon>
        <taxon>Craniata</taxon>
        <taxon>Vertebrata</taxon>
        <taxon>Euteleostomi</taxon>
        <taxon>Archelosauria</taxon>
        <taxon>Testudinata</taxon>
        <taxon>Testudines</taxon>
        <taxon>Cryptodira</taxon>
        <taxon>Durocryptodira</taxon>
        <taxon>Testudinoidea</taxon>
        <taxon>Platysternidae</taxon>
        <taxon>Platysternon</taxon>
    </lineage>
</organism>
<dbReference type="OrthoDB" id="408631at2759"/>
<sequence length="298" mass="31851">MAAEGDGAGLPFTNMAARRDGAALALNQAGRRFVFARGKQLRPISCFSPPPLEGDWSVSPKPLALIGEHWGGSAPLGSRDWLVSKVMCSGEGEGRGGTAGIARSRAGAGGARPMAELTLRRELDERLLHLLGALETLQGKRDEFNSRVEQGWFSLSKSRFAMGCKSVSALHEGESGHVAFQVIPGEWDPAAEGSPAVEEIGPQDQVLRQRKGPGKTADPGPPLEAAPEPDSQKGVSSRDPLTWFGILVPQSLRQAQSSFKEGILLAGELASLQSDIEATRAQYRALLERKRQLLAREG</sequence>
<dbReference type="STRING" id="55544.A0A4D9DMA1"/>
<protein>
    <recommendedName>
        <fullName evidence="1">Vacuolar ATPase assembly protein VMA22</fullName>
    </recommendedName>
</protein>
<dbReference type="Proteomes" id="UP000297703">
    <property type="component" value="Unassembled WGS sequence"/>
</dbReference>
<dbReference type="PANTHER" id="PTHR31996:SF2">
    <property type="entry name" value="COILED-COIL DOMAIN-CONTAINING PROTEIN 115"/>
    <property type="match status" value="1"/>
</dbReference>
<reference evidence="4 5" key="1">
    <citation type="submission" date="2019-04" db="EMBL/GenBank/DDBJ databases">
        <title>Draft genome of the big-headed turtle Platysternon megacephalum.</title>
        <authorList>
            <person name="Gong S."/>
        </authorList>
    </citation>
    <scope>NUCLEOTIDE SEQUENCE [LARGE SCALE GENOMIC DNA]</scope>
    <source>
        <strain evidence="4">DO16091913</strain>
        <tissue evidence="4">Muscle</tissue>
    </source>
</reference>
<gene>
    <name evidence="4" type="ORF">DR999_PMT20748</name>
</gene>
<dbReference type="InterPro" id="IPR040357">
    <property type="entry name" value="Vma22/CCDC115"/>
</dbReference>